<comment type="similarity">
    <text evidence="5">Belongs to the bacteriophage holin family. Cp-1 holin subfamily.</text>
</comment>
<evidence type="ECO:0000256" key="4">
    <source>
        <dbReference type="ARBA" id="ARBA00023136"/>
    </source>
</evidence>
<comment type="caution">
    <text evidence="7">The sequence shown here is derived from an EMBL/GenBank/DDBJ whole genome shotgun (WGS) entry which is preliminary data.</text>
</comment>
<gene>
    <name evidence="7" type="ORF">GCM10008018_69000</name>
</gene>
<dbReference type="Pfam" id="PF05105">
    <property type="entry name" value="Phage_holin_4_1"/>
    <property type="match status" value="1"/>
</dbReference>
<name>A0ABQ1FHN1_9BACL</name>
<proteinExistence type="inferred from homology"/>
<comment type="subcellular location">
    <subcellularLocation>
        <location evidence="1">Membrane</location>
        <topology evidence="1">Multi-pass membrane protein</topology>
    </subcellularLocation>
</comment>
<evidence type="ECO:0000256" key="5">
    <source>
        <dbReference type="ARBA" id="ARBA00023600"/>
    </source>
</evidence>
<dbReference type="EMBL" id="BMHE01000075">
    <property type="protein sequence ID" value="GGA14317.1"/>
    <property type="molecule type" value="Genomic_DNA"/>
</dbReference>
<evidence type="ECO:0000313" key="7">
    <source>
        <dbReference type="EMBL" id="GGA14317.1"/>
    </source>
</evidence>
<keyword evidence="2 6" id="KW-0812">Transmembrane</keyword>
<keyword evidence="3 6" id="KW-1133">Transmembrane helix</keyword>
<dbReference type="NCBIfam" id="TIGR01593">
    <property type="entry name" value="holin_tox_secr"/>
    <property type="match status" value="1"/>
</dbReference>
<accession>A0ABQ1FHN1</accession>
<evidence type="ECO:0000313" key="8">
    <source>
        <dbReference type="Proteomes" id="UP000615455"/>
    </source>
</evidence>
<reference evidence="8" key="1">
    <citation type="journal article" date="2019" name="Int. J. Syst. Evol. Microbiol.">
        <title>The Global Catalogue of Microorganisms (GCM) 10K type strain sequencing project: providing services to taxonomists for standard genome sequencing and annotation.</title>
        <authorList>
            <consortium name="The Broad Institute Genomics Platform"/>
            <consortium name="The Broad Institute Genome Sequencing Center for Infectious Disease"/>
            <person name="Wu L."/>
            <person name="Ma J."/>
        </authorList>
    </citation>
    <scope>NUCLEOTIDE SEQUENCE [LARGE SCALE GENOMIC DNA]</scope>
    <source>
        <strain evidence="8">CGMCC 1.15043</strain>
    </source>
</reference>
<organism evidence="7 8">
    <name type="scientific">Paenibacillus marchantiophytorum</name>
    <dbReference type="NCBI Taxonomy" id="1619310"/>
    <lineage>
        <taxon>Bacteria</taxon>
        <taxon>Bacillati</taxon>
        <taxon>Bacillota</taxon>
        <taxon>Bacilli</taxon>
        <taxon>Bacillales</taxon>
        <taxon>Paenibacillaceae</taxon>
        <taxon>Paenibacillus</taxon>
    </lineage>
</organism>
<sequence length="121" mass="13343">MLMGGGAELLSFFFLAMVIDYVTGIGASIKEQKGLSSKVGFLEIFKKFLMALIVVMAHRMDVLLGSNVIMNGAICFYLSNELISIAENYGRLNLPMFPKLKEIIQVLKAKGDATPHEKDVQ</sequence>
<keyword evidence="4 6" id="KW-0472">Membrane</keyword>
<protein>
    <recommendedName>
        <fullName evidence="9">Holin</fullName>
    </recommendedName>
</protein>
<feature type="transmembrane region" description="Helical" evidence="6">
    <location>
        <begin position="6"/>
        <end position="27"/>
    </location>
</feature>
<keyword evidence="8" id="KW-1185">Reference proteome</keyword>
<evidence type="ECO:0000256" key="2">
    <source>
        <dbReference type="ARBA" id="ARBA00022692"/>
    </source>
</evidence>
<dbReference type="Proteomes" id="UP000615455">
    <property type="component" value="Unassembled WGS sequence"/>
</dbReference>
<evidence type="ECO:0008006" key="9">
    <source>
        <dbReference type="Google" id="ProtNLM"/>
    </source>
</evidence>
<evidence type="ECO:0000256" key="6">
    <source>
        <dbReference type="SAM" id="Phobius"/>
    </source>
</evidence>
<evidence type="ECO:0000256" key="3">
    <source>
        <dbReference type="ARBA" id="ARBA00022989"/>
    </source>
</evidence>
<dbReference type="InterPro" id="IPR006480">
    <property type="entry name" value="Phage_holin_4_1"/>
</dbReference>
<evidence type="ECO:0000256" key="1">
    <source>
        <dbReference type="ARBA" id="ARBA00004141"/>
    </source>
</evidence>